<dbReference type="OrthoDB" id="1888697at2759"/>
<gene>
    <name evidence="2" type="ORF">MUK42_14469</name>
</gene>
<evidence type="ECO:0000313" key="3">
    <source>
        <dbReference type="Proteomes" id="UP001055439"/>
    </source>
</evidence>
<proteinExistence type="predicted"/>
<keyword evidence="3" id="KW-1185">Reference proteome</keyword>
<name>A0A9E7IHC4_9LILI</name>
<accession>A0A9E7IHC4</accession>
<dbReference type="EMBL" id="CP097511">
    <property type="protein sequence ID" value="URE46788.1"/>
    <property type="molecule type" value="Genomic_DNA"/>
</dbReference>
<evidence type="ECO:0000313" key="2">
    <source>
        <dbReference type="EMBL" id="URE46788.1"/>
    </source>
</evidence>
<sequence>MADFPPDLEDGELWLPSDIIRDVGVRRPFSSSSSAAAAVAASPGCSAHLAYLESIARQLDALCMLDRAGLLPAFGPPRHAPPRPWVSLRFPSLPFPSPLFGSSSFTLYVFWRQVFGLKQGRSAPRLARAENVVGLGVVHAGFMTGDGGRGVPGSSPGMFRFCSMSRPVQTQVTFGAAGGGVVQAPVQPVPDRFIPLPSPGSAREGGGTGVFLPRVFKDEDKRKAYVKGRGEQQQQATRNGGVWEQGMPFQRPPPPAETGLPQDWTY</sequence>
<evidence type="ECO:0000256" key="1">
    <source>
        <dbReference type="SAM" id="MobiDB-lite"/>
    </source>
</evidence>
<feature type="region of interest" description="Disordered" evidence="1">
    <location>
        <begin position="225"/>
        <end position="266"/>
    </location>
</feature>
<dbReference type="Proteomes" id="UP001055439">
    <property type="component" value="Chromosome 9"/>
</dbReference>
<dbReference type="AlphaFoldDB" id="A0A9E7IHC4"/>
<protein>
    <submittedName>
        <fullName evidence="2">Uncharacterized protein</fullName>
    </submittedName>
</protein>
<organism evidence="2 3">
    <name type="scientific">Musa troglodytarum</name>
    <name type="common">fe'i banana</name>
    <dbReference type="NCBI Taxonomy" id="320322"/>
    <lineage>
        <taxon>Eukaryota</taxon>
        <taxon>Viridiplantae</taxon>
        <taxon>Streptophyta</taxon>
        <taxon>Embryophyta</taxon>
        <taxon>Tracheophyta</taxon>
        <taxon>Spermatophyta</taxon>
        <taxon>Magnoliopsida</taxon>
        <taxon>Liliopsida</taxon>
        <taxon>Zingiberales</taxon>
        <taxon>Musaceae</taxon>
        <taxon>Musa</taxon>
    </lineage>
</organism>
<reference evidence="2" key="1">
    <citation type="submission" date="2022-05" db="EMBL/GenBank/DDBJ databases">
        <title>The Musa troglodytarum L. genome provides insights into the mechanism of non-climacteric behaviour and enrichment of carotenoids.</title>
        <authorList>
            <person name="Wang J."/>
        </authorList>
    </citation>
    <scope>NUCLEOTIDE SEQUENCE</scope>
    <source>
        <tissue evidence="2">Leaf</tissue>
    </source>
</reference>